<dbReference type="EMBL" id="CALNXI010000023">
    <property type="protein sequence ID" value="CAH3015395.1"/>
    <property type="molecule type" value="Genomic_DNA"/>
</dbReference>
<evidence type="ECO:0000313" key="2">
    <source>
        <dbReference type="Proteomes" id="UP001159427"/>
    </source>
</evidence>
<gene>
    <name evidence="1" type="ORF">PEVE_00016539</name>
</gene>
<dbReference type="Proteomes" id="UP001159427">
    <property type="component" value="Unassembled WGS sequence"/>
</dbReference>
<reference evidence="1 2" key="1">
    <citation type="submission" date="2022-05" db="EMBL/GenBank/DDBJ databases">
        <authorList>
            <consortium name="Genoscope - CEA"/>
            <person name="William W."/>
        </authorList>
    </citation>
    <scope>NUCLEOTIDE SEQUENCE [LARGE SCALE GENOMIC DNA]</scope>
</reference>
<organism evidence="1 2">
    <name type="scientific">Porites evermanni</name>
    <dbReference type="NCBI Taxonomy" id="104178"/>
    <lineage>
        <taxon>Eukaryota</taxon>
        <taxon>Metazoa</taxon>
        <taxon>Cnidaria</taxon>
        <taxon>Anthozoa</taxon>
        <taxon>Hexacorallia</taxon>
        <taxon>Scleractinia</taxon>
        <taxon>Fungiina</taxon>
        <taxon>Poritidae</taxon>
        <taxon>Porites</taxon>
    </lineage>
</organism>
<keyword evidence="2" id="KW-1185">Reference proteome</keyword>
<feature type="non-terminal residue" evidence="1">
    <location>
        <position position="1"/>
    </location>
</feature>
<name>A0ABN8LIC9_9CNID</name>
<evidence type="ECO:0000313" key="1">
    <source>
        <dbReference type="EMBL" id="CAH3015395.1"/>
    </source>
</evidence>
<sequence>LNAIHFSSLSGQQIWQQINLGPVCFYANGRRPGSFQFLGNEGRLMAAIKLVYREGTVRCTSSTAFNSRWGCYHHPSFLNHPLNVVVTDRSNNVIFPDKKYIKNAAGLWYYLPFTDPLHSDEIVFDNYANPVYLTRGAVIRIWYGEDLQNWNQGDNGGRVCLSLFAFYLIYTGNKSKPVAVWAKINNYPVCFHARRQKPGTFHYLGDGKLVGAVKLVYQRGFVRCARKRVYNSRWGCHHHPDYLKHPLNVLVTDADNNVVYPSEKYIQNTGMWYYLPFTDAKFSKELVFTDYANPFYLANHTQIRIWYGEDMMQYKNCDNFGRVCVEVWAHLM</sequence>
<accession>A0ABN8LIC9</accession>
<protein>
    <submittedName>
        <fullName evidence="1">Uncharacterized protein</fullName>
    </submittedName>
</protein>
<comment type="caution">
    <text evidence="1">The sequence shown here is derived from an EMBL/GenBank/DDBJ whole genome shotgun (WGS) entry which is preliminary data.</text>
</comment>
<proteinExistence type="predicted"/>